<sequence>MEDIVSESSDEIMGIKESLECRELPSFPLFDYNNTCTFLPRCYDINVNVDINFNKVHEDTLFYIFYNITGSDIQIKAYIALLKRDYKYSIILQQFIQVNNMEYGEREIEIEVFDHINWKKEKKIIIFDKIFVENLKTKANEVLVK</sequence>
<dbReference type="HOGENOM" id="CLU_1788066_0_0_1"/>
<dbReference type="OMA" id="MFRDIYR"/>
<dbReference type="Pfam" id="PF04153">
    <property type="entry name" value="NOT2_3_5_C"/>
    <property type="match status" value="1"/>
</dbReference>
<reference evidence="3" key="1">
    <citation type="journal article" date="2013" name="PLoS Genet.">
        <title>The genome of Spraguea lophii and the basis of host-microsporidian interactions.</title>
        <authorList>
            <person name="Campbell S.E."/>
            <person name="Williams T.A."/>
            <person name="Yousuf A."/>
            <person name="Soanes D.M."/>
            <person name="Paszkiewicz K.H."/>
            <person name="Williams B.A.P."/>
        </authorList>
    </citation>
    <scope>NUCLEOTIDE SEQUENCE [LARGE SCALE GENOMIC DNA]</scope>
    <source>
        <strain evidence="3">42_110</strain>
    </source>
</reference>
<evidence type="ECO:0000259" key="1">
    <source>
        <dbReference type="Pfam" id="PF04153"/>
    </source>
</evidence>
<evidence type="ECO:0000313" key="2">
    <source>
        <dbReference type="EMBL" id="EPR79369.1"/>
    </source>
</evidence>
<dbReference type="GO" id="GO:0030015">
    <property type="term" value="C:CCR4-NOT core complex"/>
    <property type="evidence" value="ECO:0007669"/>
    <property type="project" value="UniProtKB-ARBA"/>
</dbReference>
<dbReference type="GO" id="GO:0000289">
    <property type="term" value="P:nuclear-transcribed mRNA poly(A) tail shortening"/>
    <property type="evidence" value="ECO:0007669"/>
    <property type="project" value="UniProtKB-ARBA"/>
</dbReference>
<dbReference type="Proteomes" id="UP000014978">
    <property type="component" value="Unassembled WGS sequence"/>
</dbReference>
<dbReference type="GO" id="GO:0006355">
    <property type="term" value="P:regulation of DNA-templated transcription"/>
    <property type="evidence" value="ECO:0007669"/>
    <property type="project" value="InterPro"/>
</dbReference>
<dbReference type="InterPro" id="IPR038635">
    <property type="entry name" value="CCR4-NOT_su2/3/5_C_sf"/>
</dbReference>
<dbReference type="OrthoDB" id="25391at2759"/>
<dbReference type="InParanoid" id="S7XJY9"/>
<organism evidence="2 3">
    <name type="scientific">Spraguea lophii (strain 42_110)</name>
    <name type="common">Microsporidian parasite</name>
    <dbReference type="NCBI Taxonomy" id="1358809"/>
    <lineage>
        <taxon>Eukaryota</taxon>
        <taxon>Fungi</taxon>
        <taxon>Fungi incertae sedis</taxon>
        <taxon>Microsporidia</taxon>
        <taxon>Spragueidae</taxon>
        <taxon>Spraguea</taxon>
    </lineage>
</organism>
<accession>S7XJY9</accession>
<dbReference type="STRING" id="1358809.S7XJY9"/>
<dbReference type="VEuPathDB" id="MicrosporidiaDB:SLOPH_1399"/>
<comment type="caution">
    <text evidence="2">The sequence shown here is derived from an EMBL/GenBank/DDBJ whole genome shotgun (WGS) entry which is preliminary data.</text>
</comment>
<evidence type="ECO:0000313" key="3">
    <source>
        <dbReference type="Proteomes" id="UP000014978"/>
    </source>
</evidence>
<dbReference type="InterPro" id="IPR007282">
    <property type="entry name" value="NOT2/3/5_C"/>
</dbReference>
<dbReference type="Gene3D" id="2.30.30.1020">
    <property type="entry name" value="CCR4-NOT complex subunit 2/3/5, C-terminal domain"/>
    <property type="match status" value="1"/>
</dbReference>
<gene>
    <name evidence="2" type="ORF">SLOPH_1399</name>
</gene>
<protein>
    <submittedName>
        <fullName evidence="2">NOT2/NOT3/NOT5 family protein</fullName>
    </submittedName>
</protein>
<keyword evidence="3" id="KW-1185">Reference proteome</keyword>
<proteinExistence type="predicted"/>
<feature type="domain" description="NOT2/NOT3/NOT5 C-terminal" evidence="1">
    <location>
        <begin position="39"/>
        <end position="123"/>
    </location>
</feature>
<dbReference type="EMBL" id="ATCN01000283">
    <property type="protein sequence ID" value="EPR79369.1"/>
    <property type="molecule type" value="Genomic_DNA"/>
</dbReference>
<name>S7XJY9_SPRLO</name>
<dbReference type="AlphaFoldDB" id="S7XJY9"/>